<dbReference type="OrthoDB" id="9795306at2"/>
<dbReference type="Proteomes" id="UP000289708">
    <property type="component" value="Unassembled WGS sequence"/>
</dbReference>
<evidence type="ECO:0000259" key="1">
    <source>
        <dbReference type="Pfam" id="PF06983"/>
    </source>
</evidence>
<dbReference type="RefSeq" id="WP_128777997.1">
    <property type="nucleotide sequence ID" value="NZ_RYFI01000012.1"/>
</dbReference>
<dbReference type="Pfam" id="PF06983">
    <property type="entry name" value="3-dmu-9_3-mt"/>
    <property type="match status" value="1"/>
</dbReference>
<dbReference type="Gene3D" id="3.10.180.10">
    <property type="entry name" value="2,3-Dihydroxybiphenyl 1,2-Dioxygenase, domain 1"/>
    <property type="match status" value="1"/>
</dbReference>
<organism evidence="2 3">
    <name type="scientific">Hansschlegelia zhihuaiae</name>
    <dbReference type="NCBI Taxonomy" id="405005"/>
    <lineage>
        <taxon>Bacteria</taxon>
        <taxon>Pseudomonadati</taxon>
        <taxon>Pseudomonadota</taxon>
        <taxon>Alphaproteobacteria</taxon>
        <taxon>Hyphomicrobiales</taxon>
        <taxon>Methylopilaceae</taxon>
        <taxon>Hansschlegelia</taxon>
    </lineage>
</organism>
<reference evidence="2 3" key="1">
    <citation type="submission" date="2018-12" db="EMBL/GenBank/DDBJ databases">
        <title>bacterium Hansschlegelia zhihuaiae S113.</title>
        <authorList>
            <person name="He J."/>
        </authorList>
    </citation>
    <scope>NUCLEOTIDE SEQUENCE [LARGE SCALE GENOMIC DNA]</scope>
    <source>
        <strain evidence="2 3">S 113</strain>
    </source>
</reference>
<name>A0A4Q0MIR9_9HYPH</name>
<accession>A0A4Q0MIR9</accession>
<dbReference type="InterPro" id="IPR028973">
    <property type="entry name" value="PhnB-like"/>
</dbReference>
<dbReference type="CDD" id="cd06588">
    <property type="entry name" value="PhnB_like"/>
    <property type="match status" value="1"/>
</dbReference>
<dbReference type="EMBL" id="RYFI01000012">
    <property type="protein sequence ID" value="RXF72836.1"/>
    <property type="molecule type" value="Genomic_DNA"/>
</dbReference>
<dbReference type="InterPro" id="IPR029068">
    <property type="entry name" value="Glyas_Bleomycin-R_OHBP_Dase"/>
</dbReference>
<protein>
    <submittedName>
        <fullName evidence="2">VOC family protein</fullName>
    </submittedName>
</protein>
<evidence type="ECO:0000313" key="3">
    <source>
        <dbReference type="Proteomes" id="UP000289708"/>
    </source>
</evidence>
<keyword evidence="3" id="KW-1185">Reference proteome</keyword>
<proteinExistence type="predicted"/>
<sequence>MPIEPYLFLKGRAEEAIEFYKAALGAETEALMRFDESPDPVPADMIPGGDPRKIMHASVRIGGARVMLSDGGCSDVSSAAFEGFSLTLTLPDAAAVERTFAALAEGGQVRMPLGPTFFSPAFGMLADRFGVPWTIIAEA</sequence>
<evidence type="ECO:0000313" key="2">
    <source>
        <dbReference type="EMBL" id="RXF72836.1"/>
    </source>
</evidence>
<dbReference type="SUPFAM" id="SSF54593">
    <property type="entry name" value="Glyoxalase/Bleomycin resistance protein/Dihydroxybiphenyl dioxygenase"/>
    <property type="match status" value="1"/>
</dbReference>
<dbReference type="PANTHER" id="PTHR33990">
    <property type="entry name" value="PROTEIN YJDN-RELATED"/>
    <property type="match status" value="1"/>
</dbReference>
<gene>
    <name evidence="2" type="ORF">EK403_13470</name>
</gene>
<dbReference type="PANTHER" id="PTHR33990:SF1">
    <property type="entry name" value="PROTEIN YJDN"/>
    <property type="match status" value="1"/>
</dbReference>
<feature type="domain" description="PhnB-like" evidence="1">
    <location>
        <begin position="4"/>
        <end position="136"/>
    </location>
</feature>
<comment type="caution">
    <text evidence="2">The sequence shown here is derived from an EMBL/GenBank/DDBJ whole genome shotgun (WGS) entry which is preliminary data.</text>
</comment>
<dbReference type="AlphaFoldDB" id="A0A4Q0MIR9"/>